<feature type="transmembrane region" description="Helical" evidence="1">
    <location>
        <begin position="41"/>
        <end position="63"/>
    </location>
</feature>
<keyword evidence="1" id="KW-1133">Transmembrane helix</keyword>
<keyword evidence="3" id="KW-1185">Reference proteome</keyword>
<organism evidence="2 3">
    <name type="scientific">Pseudohalioglobus lutimaris</name>
    <dbReference type="NCBI Taxonomy" id="1737061"/>
    <lineage>
        <taxon>Bacteria</taxon>
        <taxon>Pseudomonadati</taxon>
        <taxon>Pseudomonadota</taxon>
        <taxon>Gammaproteobacteria</taxon>
        <taxon>Cellvibrionales</taxon>
        <taxon>Halieaceae</taxon>
        <taxon>Pseudohalioglobus</taxon>
    </lineage>
</organism>
<evidence type="ECO:0000313" key="2">
    <source>
        <dbReference type="EMBL" id="PLW67941.1"/>
    </source>
</evidence>
<dbReference type="EMBL" id="PKUS01000022">
    <property type="protein sequence ID" value="PLW67941.1"/>
    <property type="molecule type" value="Genomic_DNA"/>
</dbReference>
<keyword evidence="1" id="KW-0472">Membrane</keyword>
<dbReference type="Proteomes" id="UP000235005">
    <property type="component" value="Unassembled WGS sequence"/>
</dbReference>
<comment type="caution">
    <text evidence="2">The sequence shown here is derived from an EMBL/GenBank/DDBJ whole genome shotgun (WGS) entry which is preliminary data.</text>
</comment>
<feature type="transmembrane region" description="Helical" evidence="1">
    <location>
        <begin position="7"/>
        <end position="29"/>
    </location>
</feature>
<evidence type="ECO:0000256" key="1">
    <source>
        <dbReference type="SAM" id="Phobius"/>
    </source>
</evidence>
<protein>
    <submittedName>
        <fullName evidence="2">Uncharacterized protein</fullName>
    </submittedName>
</protein>
<evidence type="ECO:0000313" key="3">
    <source>
        <dbReference type="Proteomes" id="UP000235005"/>
    </source>
</evidence>
<proteinExistence type="predicted"/>
<name>A0A2N5X0C7_9GAMM</name>
<gene>
    <name evidence="2" type="ORF">C0039_15005</name>
</gene>
<accession>A0A2N5X0C7</accession>
<dbReference type="AlphaFoldDB" id="A0A2N5X0C7"/>
<keyword evidence="1" id="KW-0812">Transmembrane</keyword>
<sequence>MLEIVAGLIHVLLIPGLFLGLLVGGLLGWSYCFFLAPQIDILIVLESSLAGGILGTIVQYTIFKRD</sequence>
<reference evidence="2 3" key="1">
    <citation type="submission" date="2018-01" db="EMBL/GenBank/DDBJ databases">
        <title>The draft genome sequence of Halioglobus lutimaris HF004.</title>
        <authorList>
            <person name="Du Z.-J."/>
            <person name="Shi M.-J."/>
        </authorList>
    </citation>
    <scope>NUCLEOTIDE SEQUENCE [LARGE SCALE GENOMIC DNA]</scope>
    <source>
        <strain evidence="2 3">HF004</strain>
    </source>
</reference>